<accession>A0ABR1CAA5</accession>
<name>A0ABR1CAA5_NECAM</name>
<evidence type="ECO:0000313" key="2">
    <source>
        <dbReference type="EMBL" id="KAK6735055.1"/>
    </source>
</evidence>
<evidence type="ECO:0000256" key="1">
    <source>
        <dbReference type="SAM" id="MobiDB-lite"/>
    </source>
</evidence>
<feature type="region of interest" description="Disordered" evidence="1">
    <location>
        <begin position="130"/>
        <end position="154"/>
    </location>
</feature>
<keyword evidence="3" id="KW-1185">Reference proteome</keyword>
<proteinExistence type="predicted"/>
<evidence type="ECO:0008006" key="4">
    <source>
        <dbReference type="Google" id="ProtNLM"/>
    </source>
</evidence>
<dbReference type="Proteomes" id="UP001303046">
    <property type="component" value="Unassembled WGS sequence"/>
</dbReference>
<evidence type="ECO:0000313" key="3">
    <source>
        <dbReference type="Proteomes" id="UP001303046"/>
    </source>
</evidence>
<organism evidence="2 3">
    <name type="scientific">Necator americanus</name>
    <name type="common">Human hookworm</name>
    <dbReference type="NCBI Taxonomy" id="51031"/>
    <lineage>
        <taxon>Eukaryota</taxon>
        <taxon>Metazoa</taxon>
        <taxon>Ecdysozoa</taxon>
        <taxon>Nematoda</taxon>
        <taxon>Chromadorea</taxon>
        <taxon>Rhabditida</taxon>
        <taxon>Rhabditina</taxon>
        <taxon>Rhabditomorpha</taxon>
        <taxon>Strongyloidea</taxon>
        <taxon>Ancylostomatidae</taxon>
        <taxon>Bunostominae</taxon>
        <taxon>Necator</taxon>
    </lineage>
</organism>
<protein>
    <recommendedName>
        <fullName evidence="4">Endonuclease/exonuclease/phosphatase domain-containing protein</fullName>
    </recommendedName>
</protein>
<gene>
    <name evidence="2" type="primary">Necator_chrII.g6117</name>
    <name evidence="2" type="ORF">RB195_018324</name>
</gene>
<feature type="compositionally biased region" description="Basic and acidic residues" evidence="1">
    <location>
        <begin position="130"/>
        <end position="139"/>
    </location>
</feature>
<sequence length="154" mass="17288">MEAVSGRVIHVLLRAAEHIKFHAIALQECKSRSSDVRQMSYGTLVIRREKVPSRNVGDVGFVVHTSIVHLVDSHVFLSPRSDEPEAESFYSELKEMMCNEKSCKIAVGDFNANLRRVPTFSFINACIKPDRPRSGELHPDSSLANASSYQELEE</sequence>
<reference evidence="2 3" key="1">
    <citation type="submission" date="2023-08" db="EMBL/GenBank/DDBJ databases">
        <title>A Necator americanus chromosomal reference genome.</title>
        <authorList>
            <person name="Ilik V."/>
            <person name="Petrzelkova K.J."/>
            <person name="Pardy F."/>
            <person name="Fuh T."/>
            <person name="Niatou-Singa F.S."/>
            <person name="Gouil Q."/>
            <person name="Baker L."/>
            <person name="Ritchie M.E."/>
            <person name="Jex A.R."/>
            <person name="Gazzola D."/>
            <person name="Li H."/>
            <person name="Toshio Fujiwara R."/>
            <person name="Zhan B."/>
            <person name="Aroian R.V."/>
            <person name="Pafco B."/>
            <person name="Schwarz E.M."/>
        </authorList>
    </citation>
    <scope>NUCLEOTIDE SEQUENCE [LARGE SCALE GENOMIC DNA]</scope>
    <source>
        <strain evidence="2 3">Aroian</strain>
        <tissue evidence="2">Whole animal</tissue>
    </source>
</reference>
<comment type="caution">
    <text evidence="2">The sequence shown here is derived from an EMBL/GenBank/DDBJ whole genome shotgun (WGS) entry which is preliminary data.</text>
</comment>
<feature type="compositionally biased region" description="Polar residues" evidence="1">
    <location>
        <begin position="142"/>
        <end position="154"/>
    </location>
</feature>
<dbReference type="EMBL" id="JAVFWL010000002">
    <property type="protein sequence ID" value="KAK6735055.1"/>
    <property type="molecule type" value="Genomic_DNA"/>
</dbReference>